<organism evidence="3 4">
    <name type="scientific">Teratosphaeria destructans</name>
    <dbReference type="NCBI Taxonomy" id="418781"/>
    <lineage>
        <taxon>Eukaryota</taxon>
        <taxon>Fungi</taxon>
        <taxon>Dikarya</taxon>
        <taxon>Ascomycota</taxon>
        <taxon>Pezizomycotina</taxon>
        <taxon>Dothideomycetes</taxon>
        <taxon>Dothideomycetidae</taxon>
        <taxon>Mycosphaerellales</taxon>
        <taxon>Teratosphaeriaceae</taxon>
        <taxon>Teratosphaeria</taxon>
    </lineage>
</organism>
<protein>
    <submittedName>
        <fullName evidence="3">Uncharacterized protein</fullName>
    </submittedName>
</protein>
<accession>A0A9W7T141</accession>
<name>A0A9W7T141_9PEZI</name>
<sequence>MPSHQIKEEPSYRRALFVAASLALAGICSVYPLMCFKNYSAKEKSKMNKGVENVDRQQAEREAHWRQEHPPRVRHHSQSPPKIAHRPDQSRRRSSTRPSSLSRKGDHRRRHRDESLDSYARGSARSEASGAYDRELDRERRQRHSGYPPPRRYHHSS</sequence>
<dbReference type="OrthoDB" id="3945310at2759"/>
<comment type="caution">
    <text evidence="3">The sequence shown here is derived from an EMBL/GenBank/DDBJ whole genome shotgun (WGS) entry which is preliminary data.</text>
</comment>
<evidence type="ECO:0000256" key="1">
    <source>
        <dbReference type="SAM" id="MobiDB-lite"/>
    </source>
</evidence>
<evidence type="ECO:0000313" key="4">
    <source>
        <dbReference type="Proteomes" id="UP001138500"/>
    </source>
</evidence>
<reference evidence="3 4" key="2">
    <citation type="journal article" date="2021" name="Curr. Genet.">
        <title>Genetic response to nitrogen starvation in the aggressive Eucalyptus foliar pathogen Teratosphaeria destructans.</title>
        <authorList>
            <person name="Havenga M."/>
            <person name="Wingfield B.D."/>
            <person name="Wingfield M.J."/>
            <person name="Dreyer L.L."/>
            <person name="Roets F."/>
            <person name="Aylward J."/>
        </authorList>
    </citation>
    <scope>NUCLEOTIDE SEQUENCE [LARGE SCALE GENOMIC DNA]</scope>
    <source>
        <strain evidence="3">CMW44962</strain>
    </source>
</reference>
<dbReference type="EMBL" id="RIBY02000136">
    <property type="protein sequence ID" value="KAH9845126.1"/>
    <property type="molecule type" value="Genomic_DNA"/>
</dbReference>
<keyword evidence="2" id="KW-0812">Transmembrane</keyword>
<dbReference type="AlphaFoldDB" id="A0A9W7T141"/>
<keyword evidence="4" id="KW-1185">Reference proteome</keyword>
<proteinExistence type="predicted"/>
<keyword evidence="2" id="KW-1133">Transmembrane helix</keyword>
<feature type="transmembrane region" description="Helical" evidence="2">
    <location>
        <begin position="15"/>
        <end position="36"/>
    </location>
</feature>
<evidence type="ECO:0000256" key="2">
    <source>
        <dbReference type="SAM" id="Phobius"/>
    </source>
</evidence>
<feature type="region of interest" description="Disordered" evidence="1">
    <location>
        <begin position="43"/>
        <end position="157"/>
    </location>
</feature>
<feature type="compositionally biased region" description="Low complexity" evidence="1">
    <location>
        <begin position="118"/>
        <end position="131"/>
    </location>
</feature>
<keyword evidence="2" id="KW-0472">Membrane</keyword>
<dbReference type="Proteomes" id="UP001138500">
    <property type="component" value="Unassembled WGS sequence"/>
</dbReference>
<gene>
    <name evidence="3" type="ORF">Tdes44962_MAKER06845</name>
</gene>
<feature type="compositionally biased region" description="Basic and acidic residues" evidence="1">
    <location>
        <begin position="52"/>
        <end position="71"/>
    </location>
</feature>
<reference evidence="3 4" key="1">
    <citation type="journal article" date="2018" name="IMA Fungus">
        <title>IMA Genome-F 10: Nine draft genome sequences of Claviceps purpurea s.lat., including C. arundinis, C. humidiphila, and C. cf. spartinae, pseudomolecules for the pitch canker pathogen Fusarium circinatum, draft genome of Davidsoniella eucalypti, Grosmannia galeiformis, Quambalaria eucalypti, and Teratosphaeria destructans.</title>
        <authorList>
            <person name="Wingfield B.D."/>
            <person name="Liu M."/>
            <person name="Nguyen H.D."/>
            <person name="Lane F.A."/>
            <person name="Morgan S.W."/>
            <person name="De Vos L."/>
            <person name="Wilken P.M."/>
            <person name="Duong T.A."/>
            <person name="Aylward J."/>
            <person name="Coetzee M.P."/>
            <person name="Dadej K."/>
            <person name="De Beer Z.W."/>
            <person name="Findlay W."/>
            <person name="Havenga M."/>
            <person name="Kolarik M."/>
            <person name="Menzies J.G."/>
            <person name="Naidoo K."/>
            <person name="Pochopski O."/>
            <person name="Shoukouhi P."/>
            <person name="Santana Q.C."/>
            <person name="Seifert K.A."/>
            <person name="Soal N."/>
            <person name="Steenkamp E.T."/>
            <person name="Tatham C.T."/>
            <person name="van der Nest M.A."/>
            <person name="Wingfield M.J."/>
        </authorList>
    </citation>
    <scope>NUCLEOTIDE SEQUENCE [LARGE SCALE GENOMIC DNA]</scope>
    <source>
        <strain evidence="3">CMW44962</strain>
    </source>
</reference>
<evidence type="ECO:0000313" key="3">
    <source>
        <dbReference type="EMBL" id="KAH9845126.1"/>
    </source>
</evidence>